<feature type="domain" description="EF-hand" evidence="3">
    <location>
        <begin position="312"/>
        <end position="347"/>
    </location>
</feature>
<dbReference type="InterPro" id="IPR018247">
    <property type="entry name" value="EF_Hand_1_Ca_BS"/>
</dbReference>
<keyword evidence="1" id="KW-0106">Calcium</keyword>
<dbReference type="InterPro" id="IPR002048">
    <property type="entry name" value="EF_hand_dom"/>
</dbReference>
<name>A0AAU9IIF1_9CILI</name>
<evidence type="ECO:0000256" key="2">
    <source>
        <dbReference type="SAM" id="MobiDB-lite"/>
    </source>
</evidence>
<dbReference type="CDD" id="cd00051">
    <property type="entry name" value="EFh"/>
    <property type="match status" value="1"/>
</dbReference>
<organism evidence="4 5">
    <name type="scientific">Blepharisma stoltei</name>
    <dbReference type="NCBI Taxonomy" id="1481888"/>
    <lineage>
        <taxon>Eukaryota</taxon>
        <taxon>Sar</taxon>
        <taxon>Alveolata</taxon>
        <taxon>Ciliophora</taxon>
        <taxon>Postciliodesmatophora</taxon>
        <taxon>Heterotrichea</taxon>
        <taxon>Heterotrichida</taxon>
        <taxon>Blepharismidae</taxon>
        <taxon>Blepharisma</taxon>
    </lineage>
</organism>
<comment type="caution">
    <text evidence="4">The sequence shown here is derived from an EMBL/GenBank/DDBJ whole genome shotgun (WGS) entry which is preliminary data.</text>
</comment>
<reference evidence="4" key="1">
    <citation type="submission" date="2021-09" db="EMBL/GenBank/DDBJ databases">
        <authorList>
            <consortium name="AG Swart"/>
            <person name="Singh M."/>
            <person name="Singh A."/>
            <person name="Seah K."/>
            <person name="Emmerich C."/>
        </authorList>
    </citation>
    <scope>NUCLEOTIDE SEQUENCE</scope>
    <source>
        <strain evidence="4">ATCC30299</strain>
    </source>
</reference>
<evidence type="ECO:0000313" key="5">
    <source>
        <dbReference type="Proteomes" id="UP001162131"/>
    </source>
</evidence>
<dbReference type="GO" id="GO:0005509">
    <property type="term" value="F:calcium ion binding"/>
    <property type="evidence" value="ECO:0007669"/>
    <property type="project" value="InterPro"/>
</dbReference>
<dbReference type="Proteomes" id="UP001162131">
    <property type="component" value="Unassembled WGS sequence"/>
</dbReference>
<dbReference type="AlphaFoldDB" id="A0AAU9IIF1"/>
<evidence type="ECO:0000259" key="3">
    <source>
        <dbReference type="PROSITE" id="PS50222"/>
    </source>
</evidence>
<feature type="region of interest" description="Disordered" evidence="2">
    <location>
        <begin position="404"/>
        <end position="444"/>
    </location>
</feature>
<protein>
    <recommendedName>
        <fullName evidence="3">EF-hand domain-containing protein</fullName>
    </recommendedName>
</protein>
<evidence type="ECO:0000256" key="1">
    <source>
        <dbReference type="ARBA" id="ARBA00022837"/>
    </source>
</evidence>
<sequence length="444" mass="51336">MSETNNDITTKARKIRRLLKNSIEPLDEACSGKISMDTFKDKLNRMNIFLRREDFELVSQKYCDEENKINYGSALRRLKLHHDKGRYLWYIDKGDNEKLFLSTVARNQQLSTDNQLGFLLNSHKYLPFSNESRLDKGKNNVSDSLLMKLQQNHIDIRTLEAIKSHSMMPVKDQKPKSTAASFKNILNSYGSKIPEHLRTDLLAHCIDPGGNFKLSQLYDLIEAYKFAPQGTKYYNSQLLSPNVKEALWSPERASLRSRSEDQQAQLIKKLSLQITDRFRMISQAFRFFDNDKDGKINFTDFLISLENFTIFATKKELKTLFMSLDKDEKGFLKLEDFSCLFAKKSSLTPTPMDLSINRKRQIGFISERRNIKLKSSILPYEPSIIKIKNKGSLNDLDNQHSGSFDSKIGNVKNKLKKGPKNQLKHTSFLSEIRRPSPRKNVSQL</sequence>
<keyword evidence="5" id="KW-1185">Reference proteome</keyword>
<dbReference type="SMART" id="SM00054">
    <property type="entry name" value="EFh"/>
    <property type="match status" value="3"/>
</dbReference>
<dbReference type="PROSITE" id="PS50222">
    <property type="entry name" value="EF_HAND_2"/>
    <property type="match status" value="2"/>
</dbReference>
<feature type="domain" description="EF-hand" evidence="3">
    <location>
        <begin position="276"/>
        <end position="311"/>
    </location>
</feature>
<dbReference type="PROSITE" id="PS00018">
    <property type="entry name" value="EF_HAND_1"/>
    <property type="match status" value="1"/>
</dbReference>
<dbReference type="SUPFAM" id="SSF47473">
    <property type="entry name" value="EF-hand"/>
    <property type="match status" value="1"/>
</dbReference>
<dbReference type="InterPro" id="IPR011992">
    <property type="entry name" value="EF-hand-dom_pair"/>
</dbReference>
<dbReference type="EMBL" id="CAJZBQ010000009">
    <property type="protein sequence ID" value="CAG9312996.1"/>
    <property type="molecule type" value="Genomic_DNA"/>
</dbReference>
<dbReference type="Pfam" id="PF13833">
    <property type="entry name" value="EF-hand_8"/>
    <property type="match status" value="1"/>
</dbReference>
<accession>A0AAU9IIF1</accession>
<proteinExistence type="predicted"/>
<feature type="compositionally biased region" description="Basic residues" evidence="2">
    <location>
        <begin position="413"/>
        <end position="423"/>
    </location>
</feature>
<dbReference type="Gene3D" id="1.10.238.10">
    <property type="entry name" value="EF-hand"/>
    <property type="match status" value="1"/>
</dbReference>
<gene>
    <name evidence="4" type="ORF">BSTOLATCC_MIC7787</name>
</gene>
<evidence type="ECO:0000313" key="4">
    <source>
        <dbReference type="EMBL" id="CAG9312996.1"/>
    </source>
</evidence>